<dbReference type="Proteomes" id="UP001500305">
    <property type="component" value="Unassembled WGS sequence"/>
</dbReference>
<evidence type="ECO:0000256" key="1">
    <source>
        <dbReference type="SAM" id="MobiDB-lite"/>
    </source>
</evidence>
<organism evidence="2 3">
    <name type="scientific">Kitasatospora cystarginea</name>
    <dbReference type="NCBI Taxonomy" id="58350"/>
    <lineage>
        <taxon>Bacteria</taxon>
        <taxon>Bacillati</taxon>
        <taxon>Actinomycetota</taxon>
        <taxon>Actinomycetes</taxon>
        <taxon>Kitasatosporales</taxon>
        <taxon>Streptomycetaceae</taxon>
        <taxon>Kitasatospora</taxon>
    </lineage>
</organism>
<proteinExistence type="predicted"/>
<dbReference type="EMBL" id="BAAATR010000018">
    <property type="protein sequence ID" value="GAA2253811.1"/>
    <property type="molecule type" value="Genomic_DNA"/>
</dbReference>
<name>A0ABN3EC47_9ACTN</name>
<protein>
    <submittedName>
        <fullName evidence="2">Uncharacterized protein</fullName>
    </submittedName>
</protein>
<keyword evidence="3" id="KW-1185">Reference proteome</keyword>
<feature type="region of interest" description="Disordered" evidence="1">
    <location>
        <begin position="1"/>
        <end position="23"/>
    </location>
</feature>
<gene>
    <name evidence="2" type="ORF">GCM10010430_41950</name>
</gene>
<comment type="caution">
    <text evidence="2">The sequence shown here is derived from an EMBL/GenBank/DDBJ whole genome shotgun (WGS) entry which is preliminary data.</text>
</comment>
<accession>A0ABN3EC47</accession>
<reference evidence="2 3" key="1">
    <citation type="journal article" date="2019" name="Int. J. Syst. Evol. Microbiol.">
        <title>The Global Catalogue of Microorganisms (GCM) 10K type strain sequencing project: providing services to taxonomists for standard genome sequencing and annotation.</title>
        <authorList>
            <consortium name="The Broad Institute Genomics Platform"/>
            <consortium name="The Broad Institute Genome Sequencing Center for Infectious Disease"/>
            <person name="Wu L."/>
            <person name="Ma J."/>
        </authorList>
    </citation>
    <scope>NUCLEOTIDE SEQUENCE [LARGE SCALE GENOMIC DNA]</scope>
    <source>
        <strain evidence="2 3">JCM 7356</strain>
    </source>
</reference>
<evidence type="ECO:0000313" key="3">
    <source>
        <dbReference type="Proteomes" id="UP001500305"/>
    </source>
</evidence>
<sequence length="71" mass="7615">MISEVRPGRAAETPTVRSARRPAPGALALGSEYVYPFRRVTVQNRAVGRAGFADCVRHPSPVIVALVAREG</sequence>
<evidence type="ECO:0000313" key="2">
    <source>
        <dbReference type="EMBL" id="GAA2253811.1"/>
    </source>
</evidence>